<protein>
    <submittedName>
        <fullName evidence="3">Deazaflavin-dependent nitroreductase</fullName>
        <ecNumber evidence="3">1.-.-.-</ecNumber>
    </submittedName>
</protein>
<keyword evidence="4" id="KW-1185">Reference proteome</keyword>
<organism evidence="3 4">
    <name type="scientific">Actinoalloteichus hoggarensis</name>
    <dbReference type="NCBI Taxonomy" id="1470176"/>
    <lineage>
        <taxon>Bacteria</taxon>
        <taxon>Bacillati</taxon>
        <taxon>Actinomycetota</taxon>
        <taxon>Actinomycetes</taxon>
        <taxon>Pseudonocardiales</taxon>
        <taxon>Pseudonocardiaceae</taxon>
        <taxon>Actinoalloteichus</taxon>
    </lineage>
</organism>
<proteinExistence type="inferred from homology"/>
<sequence>MTTPQELTKINEHVIKEFRENGGRVGGMFEGAPLALVHHVGARSGTERIAPLVYLEDDGRLFIFASNGGDPKHPAWYHNLVAKPRTTVEIGTETFPVTATVITGAERDAIYATQSTVAPQFAEYQSKTARVIPVVELVRDPS</sequence>
<dbReference type="InterPro" id="IPR004378">
    <property type="entry name" value="F420H2_quin_Rdtase"/>
</dbReference>
<comment type="similarity">
    <text evidence="1">Belongs to the F420H(2)-dependent quinone reductase family.</text>
</comment>
<gene>
    <name evidence="3" type="primary">ddn3</name>
    <name evidence="3" type="ORF">AHOG_15510</name>
</gene>
<dbReference type="Gene3D" id="2.30.110.10">
    <property type="entry name" value="Electron Transport, Fmn-binding Protein, Chain A"/>
    <property type="match status" value="1"/>
</dbReference>
<dbReference type="EC" id="1.-.-.-" evidence="3"/>
<evidence type="ECO:0000256" key="2">
    <source>
        <dbReference type="ARBA" id="ARBA00049106"/>
    </source>
</evidence>
<dbReference type="RefSeq" id="WP_211290409.1">
    <property type="nucleotide sequence ID" value="NZ_CP022521.1"/>
</dbReference>
<name>A0A221W4F8_9PSEU</name>
<dbReference type="Pfam" id="PF04075">
    <property type="entry name" value="F420H2_quin_red"/>
    <property type="match status" value="1"/>
</dbReference>
<evidence type="ECO:0000313" key="3">
    <source>
        <dbReference type="EMBL" id="ASO20728.1"/>
    </source>
</evidence>
<dbReference type="AlphaFoldDB" id="A0A221W4F8"/>
<evidence type="ECO:0000256" key="1">
    <source>
        <dbReference type="ARBA" id="ARBA00008710"/>
    </source>
</evidence>
<evidence type="ECO:0000313" key="4">
    <source>
        <dbReference type="Proteomes" id="UP000204221"/>
    </source>
</evidence>
<reference evidence="3 4" key="1">
    <citation type="submission" date="2017-07" db="EMBL/GenBank/DDBJ databases">
        <title>Complete genome sequence of Actinoalloteichus hoggarensis DSM 45943, type strain of Actinoalloteichus hoggarensis.</title>
        <authorList>
            <person name="Ruckert C."/>
            <person name="Nouioui I."/>
            <person name="Willmese J."/>
            <person name="van Wezel G."/>
            <person name="Klenk H.-P."/>
            <person name="Kalinowski J."/>
            <person name="Zotchev S.B."/>
        </authorList>
    </citation>
    <scope>NUCLEOTIDE SEQUENCE [LARGE SCALE GENOMIC DNA]</scope>
    <source>
        <strain evidence="3 4">DSM 45943</strain>
    </source>
</reference>
<dbReference type="GO" id="GO:0005886">
    <property type="term" value="C:plasma membrane"/>
    <property type="evidence" value="ECO:0007669"/>
    <property type="project" value="TreeGrafter"/>
</dbReference>
<dbReference type="GO" id="GO:0052755">
    <property type="term" value="F:coenzyme F420H2:quinone oxidoreductase activity"/>
    <property type="evidence" value="ECO:0007669"/>
    <property type="project" value="RHEA"/>
</dbReference>
<comment type="catalytic activity">
    <reaction evidence="2">
        <text>oxidized coenzyme F420-(gamma-L-Glu)(n) + a quinol + H(+) = reduced coenzyme F420-(gamma-L-Glu)(n) + a quinone</text>
        <dbReference type="Rhea" id="RHEA:39663"/>
        <dbReference type="Rhea" id="RHEA-COMP:12939"/>
        <dbReference type="Rhea" id="RHEA-COMP:14378"/>
        <dbReference type="ChEBI" id="CHEBI:15378"/>
        <dbReference type="ChEBI" id="CHEBI:24646"/>
        <dbReference type="ChEBI" id="CHEBI:132124"/>
        <dbReference type="ChEBI" id="CHEBI:133980"/>
        <dbReference type="ChEBI" id="CHEBI:139511"/>
    </reaction>
</comment>
<keyword evidence="3" id="KW-0560">Oxidoreductase</keyword>
<accession>A0A221W4F8</accession>
<dbReference type="EMBL" id="CP022521">
    <property type="protein sequence ID" value="ASO20728.1"/>
    <property type="molecule type" value="Genomic_DNA"/>
</dbReference>
<dbReference type="GO" id="GO:0070967">
    <property type="term" value="F:coenzyme F420 binding"/>
    <property type="evidence" value="ECO:0007669"/>
    <property type="project" value="TreeGrafter"/>
</dbReference>
<dbReference type="PANTHER" id="PTHR39428">
    <property type="entry name" value="F420H(2)-DEPENDENT QUINONE REDUCTASE RV1261C"/>
    <property type="match status" value="1"/>
</dbReference>
<dbReference type="KEGG" id="ahg:AHOG_15510"/>
<dbReference type="PANTHER" id="PTHR39428:SF1">
    <property type="entry name" value="F420H(2)-DEPENDENT QUINONE REDUCTASE RV1261C"/>
    <property type="match status" value="1"/>
</dbReference>
<dbReference type="NCBIfam" id="TIGR00026">
    <property type="entry name" value="hi_GC_TIGR00026"/>
    <property type="match status" value="1"/>
</dbReference>
<dbReference type="InterPro" id="IPR012349">
    <property type="entry name" value="Split_barrel_FMN-bd"/>
</dbReference>
<dbReference type="Proteomes" id="UP000204221">
    <property type="component" value="Chromosome"/>
</dbReference>